<protein>
    <submittedName>
        <fullName evidence="3">Transposase</fullName>
    </submittedName>
</protein>
<evidence type="ECO:0000259" key="2">
    <source>
        <dbReference type="Pfam" id="PF05598"/>
    </source>
</evidence>
<dbReference type="InterPro" id="IPR008490">
    <property type="entry name" value="Transposase_InsH_N"/>
</dbReference>
<dbReference type="EMBL" id="JAKKSL010000001">
    <property type="protein sequence ID" value="MCI2283573.1"/>
    <property type="molecule type" value="Genomic_DNA"/>
</dbReference>
<proteinExistence type="predicted"/>
<reference evidence="3" key="1">
    <citation type="submission" date="2022-01" db="EMBL/GenBank/DDBJ databases">
        <title>Colwellia maritima, isolated from seawater.</title>
        <authorList>
            <person name="Kristyanto S."/>
            <person name="Jung J."/>
            <person name="Jeon C.O."/>
        </authorList>
    </citation>
    <scope>NUCLEOTIDE SEQUENCE</scope>
    <source>
        <strain evidence="3">MSW7</strain>
    </source>
</reference>
<dbReference type="PANTHER" id="PTHR33408">
    <property type="entry name" value="TRANSPOSASE"/>
    <property type="match status" value="1"/>
</dbReference>
<evidence type="ECO:0000256" key="1">
    <source>
        <dbReference type="SAM" id="MobiDB-lite"/>
    </source>
</evidence>
<dbReference type="Proteomes" id="UP001139646">
    <property type="component" value="Unassembled WGS sequence"/>
</dbReference>
<evidence type="ECO:0000313" key="4">
    <source>
        <dbReference type="Proteomes" id="UP001139646"/>
    </source>
</evidence>
<dbReference type="Pfam" id="PF05598">
    <property type="entry name" value="DUF772"/>
    <property type="match status" value="1"/>
</dbReference>
<keyword evidence="4" id="KW-1185">Reference proteome</keyword>
<organism evidence="3 4">
    <name type="scientific">Colwellia maritima</name>
    <dbReference type="NCBI Taxonomy" id="2912588"/>
    <lineage>
        <taxon>Bacteria</taxon>
        <taxon>Pseudomonadati</taxon>
        <taxon>Pseudomonadota</taxon>
        <taxon>Gammaproteobacteria</taxon>
        <taxon>Alteromonadales</taxon>
        <taxon>Colwelliaceae</taxon>
        <taxon>Colwellia</taxon>
    </lineage>
</organism>
<evidence type="ECO:0000313" key="3">
    <source>
        <dbReference type="EMBL" id="MCI2283573.1"/>
    </source>
</evidence>
<feature type="region of interest" description="Disordered" evidence="1">
    <location>
        <begin position="175"/>
        <end position="201"/>
    </location>
</feature>
<feature type="compositionally biased region" description="Basic and acidic residues" evidence="1">
    <location>
        <begin position="192"/>
        <end position="201"/>
    </location>
</feature>
<name>A0ABS9WZX1_9GAMM</name>
<gene>
    <name evidence="3" type="ORF">L3081_09460</name>
</gene>
<accession>A0ABS9WZX1</accession>
<comment type="caution">
    <text evidence="3">The sequence shown here is derived from an EMBL/GenBank/DDBJ whole genome shotgun (WGS) entry which is preliminary data.</text>
</comment>
<sequence length="201" mass="22493">MANYKPDFSCQSKFIPIDFSQQITPGTFEYALAHIVDNHLDLSGFEQWYQNDNGGAAAYSPSVILKIILFGYSRGLISSRRIANACETNITFMSLSGDVQPHYTSIASFVARMKDQIEPLFTQVLMICDKEGLIGRNMFAIDGCKLKSNASKEWSGTFDELGRKKAKLERASKRIIARHQSQDGPGEELIEQDLKQKEKAG</sequence>
<feature type="domain" description="Transposase InsH N-terminal" evidence="2">
    <location>
        <begin position="19"/>
        <end position="111"/>
    </location>
</feature>